<sequence length="508" mass="56792">MHRIFSKRESTNAAMISSLKHGTDASNSSASDDDPMTEFPGLVQQLTAAEEKLKCAENLLMRHTHALSELVETSKEIQAMTTDTSKDSTENNAIVSEQKVFADSIATFRVTAIAPIQALLASFPQLKHRIDHRQSALSTWRRYMKKVEDIRGDATRLHRNKQKCTAAYERFVQLDKDVQREMGHVLAVDIGLVIQVPLLQLVDAQQLWATTMQSTSKHLRNSIAVAQVAPLTSPPNLKLDRSSRDALKRGVSDAFVDNNRENLHGTCPDDANPAQRTSSFKHLSVGESSSLQNPLAVSFAADNVLDKTRSLRPKKQHTYGTRTWQIHQQVKQTLAAKEDVADAIHLPPGYTKEEWIAVHVIDFYNEISLLYGTISELCTATTCPEMAAGPSFSYLWADDNGGAPTACPAPVYVSKLLTWVDDKISDPAVFPDHGFETNKAFAAASRTILKRLFRVYAHIYHHHEKDFITLHADGHLHLSFKRFVAFVREFDLVEAKELNALRKLIFAT</sequence>
<dbReference type="AlphaFoldDB" id="A0A6G0XEW5"/>
<feature type="region of interest" description="Disordered" evidence="1">
    <location>
        <begin position="18"/>
        <end position="38"/>
    </location>
</feature>
<evidence type="ECO:0000256" key="1">
    <source>
        <dbReference type="SAM" id="MobiDB-lite"/>
    </source>
</evidence>
<dbReference type="Gene3D" id="1.20.1270.60">
    <property type="entry name" value="Arfaptin homology (AH) domain/BAR domain"/>
    <property type="match status" value="1"/>
</dbReference>
<proteinExistence type="predicted"/>
<gene>
    <name evidence="2" type="ORF">Ae201684_005366</name>
</gene>
<reference evidence="2 3" key="1">
    <citation type="submission" date="2019-07" db="EMBL/GenBank/DDBJ databases">
        <title>Genomics analysis of Aphanomyces spp. identifies a new class of oomycete effector associated with host adaptation.</title>
        <authorList>
            <person name="Gaulin E."/>
        </authorList>
    </citation>
    <scope>NUCLEOTIDE SEQUENCE [LARGE SCALE GENOMIC DNA]</scope>
    <source>
        <strain evidence="2 3">ATCC 201684</strain>
    </source>
</reference>
<dbReference type="InterPro" id="IPR005301">
    <property type="entry name" value="MOB_kinase_act_fam"/>
</dbReference>
<dbReference type="SMART" id="SM01388">
    <property type="entry name" value="Mob1_phocein"/>
    <property type="match status" value="1"/>
</dbReference>
<name>A0A6G0XEW5_9STRA</name>
<dbReference type="SUPFAM" id="SSF101152">
    <property type="entry name" value="Mob1/phocein"/>
    <property type="match status" value="1"/>
</dbReference>
<organism evidence="2 3">
    <name type="scientific">Aphanomyces euteiches</name>
    <dbReference type="NCBI Taxonomy" id="100861"/>
    <lineage>
        <taxon>Eukaryota</taxon>
        <taxon>Sar</taxon>
        <taxon>Stramenopiles</taxon>
        <taxon>Oomycota</taxon>
        <taxon>Saprolegniomycetes</taxon>
        <taxon>Saprolegniales</taxon>
        <taxon>Verrucalvaceae</taxon>
        <taxon>Aphanomyces</taxon>
    </lineage>
</organism>
<evidence type="ECO:0000313" key="2">
    <source>
        <dbReference type="EMBL" id="KAF0738748.1"/>
    </source>
</evidence>
<dbReference type="Proteomes" id="UP000481153">
    <property type="component" value="Unassembled WGS sequence"/>
</dbReference>
<dbReference type="VEuPathDB" id="FungiDB:AeMF1_000282"/>
<keyword evidence="3" id="KW-1185">Reference proteome</keyword>
<dbReference type="InterPro" id="IPR027267">
    <property type="entry name" value="AH/BAR_dom_sf"/>
</dbReference>
<dbReference type="InterPro" id="IPR036703">
    <property type="entry name" value="MOB_kinase_act_sf"/>
</dbReference>
<dbReference type="SUPFAM" id="SSF103657">
    <property type="entry name" value="BAR/IMD domain-like"/>
    <property type="match status" value="1"/>
</dbReference>
<dbReference type="EMBL" id="VJMJ01000070">
    <property type="protein sequence ID" value="KAF0738748.1"/>
    <property type="molecule type" value="Genomic_DNA"/>
</dbReference>
<evidence type="ECO:0000313" key="3">
    <source>
        <dbReference type="Proteomes" id="UP000481153"/>
    </source>
</evidence>
<dbReference type="PANTHER" id="PTHR22599">
    <property type="entry name" value="MPS ONE BINDER KINASE ACTIVATOR-LIKE MOB"/>
    <property type="match status" value="1"/>
</dbReference>
<comment type="caution">
    <text evidence="2">The sequence shown here is derived from an EMBL/GenBank/DDBJ whole genome shotgun (WGS) entry which is preliminary data.</text>
</comment>
<protein>
    <submittedName>
        <fullName evidence="2">Uncharacterized protein</fullName>
    </submittedName>
</protein>
<accession>A0A6G0XEW5</accession>
<dbReference type="Pfam" id="PF03637">
    <property type="entry name" value="Mob1_phocein"/>
    <property type="match status" value="1"/>
</dbReference>
<dbReference type="Gene3D" id="1.20.140.30">
    <property type="entry name" value="MOB kinase activator"/>
    <property type="match status" value="1"/>
</dbReference>